<gene>
    <name evidence="1" type="ORF">FCALED_LOCUS3011</name>
</gene>
<dbReference type="EMBL" id="CAJVPQ010000501">
    <property type="protein sequence ID" value="CAG8487077.1"/>
    <property type="molecule type" value="Genomic_DNA"/>
</dbReference>
<reference evidence="1" key="1">
    <citation type="submission" date="2021-06" db="EMBL/GenBank/DDBJ databases">
        <authorList>
            <person name="Kallberg Y."/>
            <person name="Tangrot J."/>
            <person name="Rosling A."/>
        </authorList>
    </citation>
    <scope>NUCLEOTIDE SEQUENCE</scope>
    <source>
        <strain evidence="1">UK204</strain>
    </source>
</reference>
<evidence type="ECO:0000313" key="1">
    <source>
        <dbReference type="EMBL" id="CAG8487077.1"/>
    </source>
</evidence>
<dbReference type="Proteomes" id="UP000789570">
    <property type="component" value="Unassembled WGS sequence"/>
</dbReference>
<sequence>DKLEQVLDDYEEEELSEIEAYMADSQKEYEEKTDLLPLDYNP</sequence>
<proteinExistence type="predicted"/>
<accession>A0A9N8WEI3</accession>
<evidence type="ECO:0000313" key="2">
    <source>
        <dbReference type="Proteomes" id="UP000789570"/>
    </source>
</evidence>
<protein>
    <submittedName>
        <fullName evidence="1">14452_t:CDS:1</fullName>
    </submittedName>
</protein>
<comment type="caution">
    <text evidence="1">The sequence shown here is derived from an EMBL/GenBank/DDBJ whole genome shotgun (WGS) entry which is preliminary data.</text>
</comment>
<organism evidence="1 2">
    <name type="scientific">Funneliformis caledonium</name>
    <dbReference type="NCBI Taxonomy" id="1117310"/>
    <lineage>
        <taxon>Eukaryota</taxon>
        <taxon>Fungi</taxon>
        <taxon>Fungi incertae sedis</taxon>
        <taxon>Mucoromycota</taxon>
        <taxon>Glomeromycotina</taxon>
        <taxon>Glomeromycetes</taxon>
        <taxon>Glomerales</taxon>
        <taxon>Glomeraceae</taxon>
        <taxon>Funneliformis</taxon>
    </lineage>
</organism>
<dbReference type="AlphaFoldDB" id="A0A9N8WEI3"/>
<name>A0A9N8WEI3_9GLOM</name>
<feature type="non-terminal residue" evidence="1">
    <location>
        <position position="1"/>
    </location>
</feature>
<keyword evidence="2" id="KW-1185">Reference proteome</keyword>